<name>A0A1N6H344_9BACT</name>
<dbReference type="CDD" id="cd02966">
    <property type="entry name" value="TlpA_like_family"/>
    <property type="match status" value="1"/>
</dbReference>
<dbReference type="GO" id="GO:0030313">
    <property type="term" value="C:cell envelope"/>
    <property type="evidence" value="ECO:0007669"/>
    <property type="project" value="UniProtKB-SubCell"/>
</dbReference>
<dbReference type="PROSITE" id="PS51352">
    <property type="entry name" value="THIOREDOXIN_2"/>
    <property type="match status" value="1"/>
</dbReference>
<evidence type="ECO:0000256" key="4">
    <source>
        <dbReference type="ARBA" id="ARBA00023284"/>
    </source>
</evidence>
<feature type="domain" description="Thioredoxin" evidence="5">
    <location>
        <begin position="481"/>
        <end position="621"/>
    </location>
</feature>
<reference evidence="7" key="1">
    <citation type="submission" date="2016-11" db="EMBL/GenBank/DDBJ databases">
        <authorList>
            <person name="Varghese N."/>
            <person name="Submissions S."/>
        </authorList>
    </citation>
    <scope>NUCLEOTIDE SEQUENCE [LARGE SCALE GENOMIC DNA]</scope>
    <source>
        <strain evidence="7">DSM 24787</strain>
    </source>
</reference>
<dbReference type="SUPFAM" id="SSF52833">
    <property type="entry name" value="Thioredoxin-like"/>
    <property type="match status" value="1"/>
</dbReference>
<dbReference type="RefSeq" id="WP_074240130.1">
    <property type="nucleotide sequence ID" value="NZ_FSRA01000001.1"/>
</dbReference>
<dbReference type="AlphaFoldDB" id="A0A1N6H344"/>
<keyword evidence="3" id="KW-1015">Disulfide bond</keyword>
<dbReference type="InterPro" id="IPR036249">
    <property type="entry name" value="Thioredoxin-like_sf"/>
</dbReference>
<dbReference type="InterPro" id="IPR000866">
    <property type="entry name" value="AhpC/TSA"/>
</dbReference>
<dbReference type="Pfam" id="PF00578">
    <property type="entry name" value="AhpC-TSA"/>
    <property type="match status" value="1"/>
</dbReference>
<dbReference type="InterPro" id="IPR050553">
    <property type="entry name" value="Thioredoxin_ResA/DsbE_sf"/>
</dbReference>
<keyword evidence="2" id="KW-0201">Cytochrome c-type biogenesis</keyword>
<dbReference type="InterPro" id="IPR017937">
    <property type="entry name" value="Thioredoxin_CS"/>
</dbReference>
<dbReference type="Pfam" id="PF14289">
    <property type="entry name" value="DUF4369"/>
    <property type="match status" value="1"/>
</dbReference>
<dbReference type="GO" id="GO:0017004">
    <property type="term" value="P:cytochrome complex assembly"/>
    <property type="evidence" value="ECO:0007669"/>
    <property type="project" value="UniProtKB-KW"/>
</dbReference>
<evidence type="ECO:0000256" key="1">
    <source>
        <dbReference type="ARBA" id="ARBA00004196"/>
    </source>
</evidence>
<dbReference type="PANTHER" id="PTHR42852">
    <property type="entry name" value="THIOL:DISULFIDE INTERCHANGE PROTEIN DSBE"/>
    <property type="match status" value="1"/>
</dbReference>
<proteinExistence type="predicted"/>
<evidence type="ECO:0000256" key="2">
    <source>
        <dbReference type="ARBA" id="ARBA00022748"/>
    </source>
</evidence>
<evidence type="ECO:0000256" key="3">
    <source>
        <dbReference type="ARBA" id="ARBA00023157"/>
    </source>
</evidence>
<dbReference type="InterPro" id="IPR013766">
    <property type="entry name" value="Thioredoxin_domain"/>
</dbReference>
<dbReference type="Proteomes" id="UP000185003">
    <property type="component" value="Unassembled WGS sequence"/>
</dbReference>
<dbReference type="STRING" id="536979.SAMN04488055_3142"/>
<evidence type="ECO:0000313" key="6">
    <source>
        <dbReference type="EMBL" id="SIO14122.1"/>
    </source>
</evidence>
<protein>
    <submittedName>
        <fullName evidence="6">Peroxiredoxin</fullName>
    </submittedName>
</protein>
<evidence type="ECO:0000259" key="5">
    <source>
        <dbReference type="PROSITE" id="PS51352"/>
    </source>
</evidence>
<dbReference type="GO" id="GO:0016491">
    <property type="term" value="F:oxidoreductase activity"/>
    <property type="evidence" value="ECO:0007669"/>
    <property type="project" value="InterPro"/>
</dbReference>
<evidence type="ECO:0000313" key="7">
    <source>
        <dbReference type="Proteomes" id="UP000185003"/>
    </source>
</evidence>
<dbReference type="InterPro" id="IPR025380">
    <property type="entry name" value="DUF4369"/>
</dbReference>
<comment type="subcellular location">
    <subcellularLocation>
        <location evidence="1">Cell envelope</location>
    </subcellularLocation>
</comment>
<accession>A0A1N6H344</accession>
<keyword evidence="4" id="KW-0676">Redox-active center</keyword>
<dbReference type="PROSITE" id="PS00194">
    <property type="entry name" value="THIOREDOXIN_1"/>
    <property type="match status" value="1"/>
</dbReference>
<dbReference type="OrthoDB" id="750178at2"/>
<gene>
    <name evidence="6" type="ORF">SAMN04488055_3142</name>
</gene>
<dbReference type="Gene3D" id="3.40.30.10">
    <property type="entry name" value="Glutaredoxin"/>
    <property type="match status" value="1"/>
</dbReference>
<sequence length="621" mass="69699">MIRFFFIAILFIIFSGEARSQEAVTVISGTVSGTDKGDVIFFSTHNRRDSAVVEDGRYTASIPFSAPGLVYMSHKMMLGANAIHMTPVYIEAPGAIEMDIDFSKGRPVNGMTISSPSLSMAYLAYIKKSLKDEYLAEQYLRLKYGKSFLTATEPNYDAYQQDMKFFQQKELINRLEDIVKAHSSTHLSTFLIDENIQTLPEDDVKRLYNHLSKKQRQSKTGRSIAEKLHSGSYSFAMKEEEMPPVNMPSEDEIRSGKLKFAVFGQINPLSEAAKVVFHYFTEAGGRQIEMADTVAVSDGKFTYNGSTAFPGPCNLILIKKGDSPSDPYYLRPEVLTFFLDAGNIYVKGETLRRATVEGSMAQKLHEELRSLQFPVSQKTGSLYRKLVASRENEANKNILVSQMEVTWDILDSVNTGFIRKHPDSYVSWQLFKDIWETQLGRNLLTSKHTYLNMLYNTMSPGVTGSYEAKKYLKELSKLATLKPGTAAPDFTMNNMAGKPVSLHALRGKYVLLDFWASWCVPCRRENPNVKNAYAAYKDKGLEVLAVTLDKDSAAWMEAVKKDDLPWLHVGDMKGWDTYAAVVYNVKAVPSNWLIDPDGIVVAVNLTGEALQKRLGELLGNK</sequence>
<dbReference type="GO" id="GO:0016209">
    <property type="term" value="F:antioxidant activity"/>
    <property type="evidence" value="ECO:0007669"/>
    <property type="project" value="InterPro"/>
</dbReference>
<dbReference type="EMBL" id="FSRA01000001">
    <property type="protein sequence ID" value="SIO14122.1"/>
    <property type="molecule type" value="Genomic_DNA"/>
</dbReference>
<organism evidence="6 7">
    <name type="scientific">Chitinophaga niabensis</name>
    <dbReference type="NCBI Taxonomy" id="536979"/>
    <lineage>
        <taxon>Bacteria</taxon>
        <taxon>Pseudomonadati</taxon>
        <taxon>Bacteroidota</taxon>
        <taxon>Chitinophagia</taxon>
        <taxon>Chitinophagales</taxon>
        <taxon>Chitinophagaceae</taxon>
        <taxon>Chitinophaga</taxon>
    </lineage>
</organism>
<keyword evidence="7" id="KW-1185">Reference proteome</keyword>
<dbReference type="PANTHER" id="PTHR42852:SF6">
    <property type="entry name" value="THIOL:DISULFIDE INTERCHANGE PROTEIN DSBE"/>
    <property type="match status" value="1"/>
</dbReference>